<feature type="compositionally biased region" description="Gly residues" evidence="1">
    <location>
        <begin position="53"/>
        <end position="63"/>
    </location>
</feature>
<feature type="compositionally biased region" description="Pro residues" evidence="1">
    <location>
        <begin position="66"/>
        <end position="77"/>
    </location>
</feature>
<proteinExistence type="predicted"/>
<dbReference type="AlphaFoldDB" id="A0A8B7WBF0"/>
<evidence type="ECO:0000256" key="1">
    <source>
        <dbReference type="SAM" id="MobiDB-lite"/>
    </source>
</evidence>
<feature type="region of interest" description="Disordered" evidence="1">
    <location>
        <begin position="1"/>
        <end position="173"/>
    </location>
</feature>
<gene>
    <name evidence="2" type="primary">LOC109700469</name>
</gene>
<feature type="compositionally biased region" description="Basic and acidic residues" evidence="1">
    <location>
        <begin position="1"/>
        <end position="15"/>
    </location>
</feature>
<organism evidence="2">
    <name type="scientific">Castor canadensis</name>
    <name type="common">American beaver</name>
    <dbReference type="NCBI Taxonomy" id="51338"/>
    <lineage>
        <taxon>Eukaryota</taxon>
        <taxon>Metazoa</taxon>
        <taxon>Chordata</taxon>
        <taxon>Craniata</taxon>
        <taxon>Vertebrata</taxon>
        <taxon>Euteleostomi</taxon>
        <taxon>Mammalia</taxon>
        <taxon>Eutheria</taxon>
        <taxon>Euarchontoglires</taxon>
        <taxon>Glires</taxon>
        <taxon>Rodentia</taxon>
        <taxon>Castorimorpha</taxon>
        <taxon>Castoridae</taxon>
        <taxon>Castor</taxon>
    </lineage>
</organism>
<feature type="compositionally biased region" description="Basic and acidic residues" evidence="1">
    <location>
        <begin position="93"/>
        <end position="102"/>
    </location>
</feature>
<evidence type="ECO:0000313" key="2">
    <source>
        <dbReference type="RefSeq" id="XP_020041253.1"/>
    </source>
</evidence>
<accession>A0A8B7WBF0</accession>
<dbReference type="RefSeq" id="XP_020041253.1">
    <property type="nucleotide sequence ID" value="XM_020185664.1"/>
</dbReference>
<sequence length="173" mass="17434">MDSVRDKVSTSKKDLTSSAPRRYGAGAVLSAADGGGDFPSGSRVSAPPPTRLLGGGGGGGGSGVPASPPPPPQPIPRPAALAGRGTVVVDARPCLREGEFPPRRRGRPGLQPFISRGPVEALRAPPRVREMADRGAVGLSAPPSTRRPGVGRQGSQVERGGQRGASPAEGAEV</sequence>
<name>A0A8B7WBF0_CASCN</name>
<protein>
    <submittedName>
        <fullName evidence="2">Uncharacterized protein LOC109700469</fullName>
    </submittedName>
</protein>
<dbReference type="KEGG" id="ccan:109700469"/>
<reference evidence="2" key="1">
    <citation type="submission" date="2025-08" db="UniProtKB">
        <authorList>
            <consortium name="RefSeq"/>
        </authorList>
    </citation>
    <scope>IDENTIFICATION</scope>
    <source>
        <tissue evidence="2">Leukocyte</tissue>
    </source>
</reference>